<proteinExistence type="predicted"/>
<evidence type="ECO:0000313" key="1">
    <source>
        <dbReference type="EnsemblMetazoa" id="XP_026297100"/>
    </source>
</evidence>
<reference evidence="3" key="2">
    <citation type="submission" date="2025-04" db="UniProtKB">
        <authorList>
            <consortium name="RefSeq"/>
        </authorList>
    </citation>
    <scope>IDENTIFICATION</scope>
    <source>
        <strain evidence="3">DH4</strain>
        <tissue evidence="3">Whole body</tissue>
    </source>
</reference>
<reference evidence="1" key="1">
    <citation type="submission" date="2021-01" db="UniProtKB">
        <authorList>
            <consortium name="EnsemblMetazoa"/>
        </authorList>
    </citation>
    <scope>IDENTIFICATION</scope>
    <source>
        <strain evidence="1">DH4</strain>
    </source>
</reference>
<keyword evidence="2" id="KW-1185">Reference proteome</keyword>
<accession>A0A8B8GZC3</accession>
<dbReference type="Proteomes" id="UP000005203">
    <property type="component" value="Linkage group LG6"/>
</dbReference>
<dbReference type="AlphaFoldDB" id="A0A7M7L5Y0"/>
<organism evidence="1">
    <name type="scientific">Apis mellifera</name>
    <name type="common">Honeybee</name>
    <dbReference type="NCBI Taxonomy" id="7460"/>
    <lineage>
        <taxon>Eukaryota</taxon>
        <taxon>Metazoa</taxon>
        <taxon>Ecdysozoa</taxon>
        <taxon>Arthropoda</taxon>
        <taxon>Hexapoda</taxon>
        <taxon>Insecta</taxon>
        <taxon>Pterygota</taxon>
        <taxon>Neoptera</taxon>
        <taxon>Endopterygota</taxon>
        <taxon>Hymenoptera</taxon>
        <taxon>Apocrita</taxon>
        <taxon>Aculeata</taxon>
        <taxon>Apoidea</taxon>
        <taxon>Anthophila</taxon>
        <taxon>Apidae</taxon>
        <taxon>Apis</taxon>
    </lineage>
</organism>
<gene>
    <name evidence="3" type="primary">LOC113218849</name>
</gene>
<accession>A0A7M7L5Y0</accession>
<sequence>YQILQQQLLININYCGNINFVEYNTASENTVIQLCKQFLQASLCSVIKNGIGITDLRLHKVTKISSKEIDLLNITKNKSLQSDECNMILRILAIPGITDIQKWPFSFLQNDLFSKEEITVTNCLAAADCNWLNKVFPKKKNNNALSFYNIYEKSRVCVLIQTPISNSIEK</sequence>
<dbReference type="EnsemblMetazoa" id="XM_026441315">
    <property type="protein sequence ID" value="XP_026297100"/>
    <property type="gene ID" value="LOC113218849"/>
</dbReference>
<dbReference type="RefSeq" id="XP_026297100.1">
    <property type="nucleotide sequence ID" value="XM_026441315.1"/>
</dbReference>
<protein>
    <submittedName>
        <fullName evidence="3">Uncharacterized protein LOC113218849</fullName>
    </submittedName>
</protein>
<evidence type="ECO:0000313" key="2">
    <source>
        <dbReference type="Proteomes" id="UP000005203"/>
    </source>
</evidence>
<name>A0A7M7L5Y0_APIME</name>
<dbReference type="GeneID" id="113218849"/>
<dbReference type="OrthoDB" id="7567825at2759"/>
<dbReference type="KEGG" id="ame:113218849"/>
<evidence type="ECO:0000313" key="3">
    <source>
        <dbReference type="RefSeq" id="XP_026297100.1"/>
    </source>
</evidence>